<evidence type="ECO:0000256" key="1">
    <source>
        <dbReference type="SAM" id="MobiDB-lite"/>
    </source>
</evidence>
<dbReference type="AlphaFoldDB" id="A0A0P7BGH0"/>
<feature type="region of interest" description="Disordered" evidence="1">
    <location>
        <begin position="38"/>
        <end position="64"/>
    </location>
</feature>
<proteinExistence type="predicted"/>
<comment type="caution">
    <text evidence="2">The sequence shown here is derived from an EMBL/GenBank/DDBJ whole genome shotgun (WGS) entry which is preliminary data.</text>
</comment>
<name>A0A0P7BGH0_9HYPO</name>
<gene>
    <name evidence="2" type="ORF">AK830_g4258</name>
</gene>
<evidence type="ECO:0000313" key="3">
    <source>
        <dbReference type="Proteomes" id="UP000050424"/>
    </source>
</evidence>
<dbReference type="EMBL" id="LKCW01000051">
    <property type="protein sequence ID" value="KPM42312.1"/>
    <property type="molecule type" value="Genomic_DNA"/>
</dbReference>
<dbReference type="Proteomes" id="UP000050424">
    <property type="component" value="Unassembled WGS sequence"/>
</dbReference>
<organism evidence="2 3">
    <name type="scientific">Neonectria ditissima</name>
    <dbReference type="NCBI Taxonomy" id="78410"/>
    <lineage>
        <taxon>Eukaryota</taxon>
        <taxon>Fungi</taxon>
        <taxon>Dikarya</taxon>
        <taxon>Ascomycota</taxon>
        <taxon>Pezizomycotina</taxon>
        <taxon>Sordariomycetes</taxon>
        <taxon>Hypocreomycetidae</taxon>
        <taxon>Hypocreales</taxon>
        <taxon>Nectriaceae</taxon>
        <taxon>Neonectria</taxon>
    </lineage>
</organism>
<evidence type="ECO:0000313" key="2">
    <source>
        <dbReference type="EMBL" id="KPM42312.1"/>
    </source>
</evidence>
<protein>
    <submittedName>
        <fullName evidence="2">Uncharacterized protein</fullName>
    </submittedName>
</protein>
<reference evidence="2 3" key="1">
    <citation type="submission" date="2015-09" db="EMBL/GenBank/DDBJ databases">
        <title>Draft genome of a European isolate of the apple canker pathogen Neonectria ditissima.</title>
        <authorList>
            <person name="Gomez-Cortecero A."/>
            <person name="Harrison R.J."/>
            <person name="Armitage A.D."/>
        </authorList>
    </citation>
    <scope>NUCLEOTIDE SEQUENCE [LARGE SCALE GENOMIC DNA]</scope>
    <source>
        <strain evidence="2 3">R09/05</strain>
    </source>
</reference>
<keyword evidence="3" id="KW-1185">Reference proteome</keyword>
<accession>A0A0P7BGH0</accession>
<sequence length="106" mass="12740">MPSISEQRKHDLDIKIQREKDLKYKLEDQRRKMEEIMDRMDEATRDQISSSTDAARTKRGKKSVMSSIEAELEAQKLAVQRLEEHYRQAREERKQWEAWSTEQDDT</sequence>